<feature type="non-terminal residue" evidence="5">
    <location>
        <position position="196"/>
    </location>
</feature>
<dbReference type="InterPro" id="IPR017853">
    <property type="entry name" value="GH"/>
</dbReference>
<dbReference type="AlphaFoldDB" id="A0A835YJ96"/>
<feature type="domain" description="GH26" evidence="4">
    <location>
        <begin position="1"/>
        <end position="196"/>
    </location>
</feature>
<dbReference type="SUPFAM" id="SSF51445">
    <property type="entry name" value="(Trans)glycosidases"/>
    <property type="match status" value="1"/>
</dbReference>
<keyword evidence="3" id="KW-0326">Glycosidase</keyword>
<dbReference type="OrthoDB" id="428177at2759"/>
<dbReference type="GO" id="GO:0016985">
    <property type="term" value="F:mannan endo-1,4-beta-mannosidase activity"/>
    <property type="evidence" value="ECO:0007669"/>
    <property type="project" value="InterPro"/>
</dbReference>
<dbReference type="PROSITE" id="PS51764">
    <property type="entry name" value="GH26"/>
    <property type="match status" value="1"/>
</dbReference>
<dbReference type="InterPro" id="IPR022790">
    <property type="entry name" value="GH26_dom"/>
</dbReference>
<dbReference type="Proteomes" id="UP000664859">
    <property type="component" value="Unassembled WGS sequence"/>
</dbReference>
<evidence type="ECO:0000256" key="2">
    <source>
        <dbReference type="ARBA" id="ARBA00022801"/>
    </source>
</evidence>
<name>A0A835YJ96_9STRA</name>
<dbReference type="EMBL" id="JAFCMP010000539">
    <property type="protein sequence ID" value="KAG5176190.1"/>
    <property type="molecule type" value="Genomic_DNA"/>
</dbReference>
<reference evidence="5" key="1">
    <citation type="submission" date="2021-02" db="EMBL/GenBank/DDBJ databases">
        <title>First Annotated Genome of the Yellow-green Alga Tribonema minus.</title>
        <authorList>
            <person name="Mahan K.M."/>
        </authorList>
    </citation>
    <scope>NUCLEOTIDE SEQUENCE</scope>
    <source>
        <strain evidence="5">UTEX B ZZ1240</strain>
    </source>
</reference>
<evidence type="ECO:0000256" key="3">
    <source>
        <dbReference type="ARBA" id="ARBA00023295"/>
    </source>
</evidence>
<dbReference type="PANTHER" id="PTHR40079">
    <property type="entry name" value="MANNAN ENDO-1,4-BETA-MANNOSIDASE E-RELATED"/>
    <property type="match status" value="1"/>
</dbReference>
<accession>A0A835YJ96</accession>
<keyword evidence="2 5" id="KW-0378">Hydrolase</keyword>
<protein>
    <submittedName>
        <fullName evidence="5">Glycoside hydrolase superfamily</fullName>
    </submittedName>
</protein>
<comment type="similarity">
    <text evidence="1">Belongs to the glycosyl hydrolase 26 family.</text>
</comment>
<comment type="caution">
    <text evidence="5">The sequence shown here is derived from an EMBL/GenBank/DDBJ whole genome shotgun (WGS) entry which is preliminary data.</text>
</comment>
<organism evidence="5 6">
    <name type="scientific">Tribonema minus</name>
    <dbReference type="NCBI Taxonomy" id="303371"/>
    <lineage>
        <taxon>Eukaryota</taxon>
        <taxon>Sar</taxon>
        <taxon>Stramenopiles</taxon>
        <taxon>Ochrophyta</taxon>
        <taxon>PX clade</taxon>
        <taxon>Xanthophyceae</taxon>
        <taxon>Tribonematales</taxon>
        <taxon>Tribonemataceae</taxon>
        <taxon>Tribonema</taxon>
    </lineage>
</organism>
<dbReference type="Gene3D" id="3.20.20.80">
    <property type="entry name" value="Glycosidases"/>
    <property type="match status" value="1"/>
</dbReference>
<evidence type="ECO:0000256" key="1">
    <source>
        <dbReference type="ARBA" id="ARBA00007754"/>
    </source>
</evidence>
<proteinExistence type="inferred from homology"/>
<gene>
    <name evidence="5" type="ORF">JKP88DRAFT_150531</name>
</gene>
<feature type="non-terminal residue" evidence="5">
    <location>
        <position position="1"/>
    </location>
</feature>
<dbReference type="PANTHER" id="PTHR40079:SF4">
    <property type="entry name" value="GH26 DOMAIN-CONTAINING PROTEIN-RELATED"/>
    <property type="match status" value="1"/>
</dbReference>
<sequence length="196" mass="22889">IANGHFDSHVRDLAKEIAKKGRLVWIRQMHEFNSENTYQWCLYPFTSAKIATFKRALRRLVNIYRQEKAPVKFQLTFMAKNPHNDGTPFSQFYPGRRYVDHVGVDLYVNAGSRLVSLKVRLEDDVYSQLTQFSKPIFIGELSCTDKGLDKAKWIHDAWNDLALHFPKISIINWFFEDKGGKRQWNLHSPAEVKAFV</sequence>
<evidence type="ECO:0000259" key="4">
    <source>
        <dbReference type="PROSITE" id="PS51764"/>
    </source>
</evidence>
<keyword evidence="6" id="KW-1185">Reference proteome</keyword>
<dbReference type="InterPro" id="IPR000805">
    <property type="entry name" value="Glyco_hydro_26"/>
</dbReference>
<evidence type="ECO:0000313" key="5">
    <source>
        <dbReference type="EMBL" id="KAG5176190.1"/>
    </source>
</evidence>
<evidence type="ECO:0000313" key="6">
    <source>
        <dbReference type="Proteomes" id="UP000664859"/>
    </source>
</evidence>
<dbReference type="Pfam" id="PF02156">
    <property type="entry name" value="Glyco_hydro_26"/>
    <property type="match status" value="1"/>
</dbReference>
<dbReference type="GO" id="GO:0006080">
    <property type="term" value="P:substituted mannan metabolic process"/>
    <property type="evidence" value="ECO:0007669"/>
    <property type="project" value="InterPro"/>
</dbReference>